<evidence type="ECO:0000313" key="1">
    <source>
        <dbReference type="EMBL" id="KAJ3539554.1"/>
    </source>
</evidence>
<comment type="caution">
    <text evidence="1">The sequence shown here is derived from an EMBL/GenBank/DDBJ whole genome shotgun (WGS) entry which is preliminary data.</text>
</comment>
<reference evidence="1" key="1">
    <citation type="submission" date="2022-07" db="EMBL/GenBank/DDBJ databases">
        <title>Genome Sequence of Phlebia brevispora.</title>
        <authorList>
            <person name="Buettner E."/>
        </authorList>
    </citation>
    <scope>NUCLEOTIDE SEQUENCE</scope>
    <source>
        <strain evidence="1">MPL23</strain>
    </source>
</reference>
<proteinExistence type="predicted"/>
<organism evidence="1 2">
    <name type="scientific">Phlebia brevispora</name>
    <dbReference type="NCBI Taxonomy" id="194682"/>
    <lineage>
        <taxon>Eukaryota</taxon>
        <taxon>Fungi</taxon>
        <taxon>Dikarya</taxon>
        <taxon>Basidiomycota</taxon>
        <taxon>Agaricomycotina</taxon>
        <taxon>Agaricomycetes</taxon>
        <taxon>Polyporales</taxon>
        <taxon>Meruliaceae</taxon>
        <taxon>Phlebia</taxon>
    </lineage>
</organism>
<name>A0ACC1SGZ8_9APHY</name>
<dbReference type="EMBL" id="JANHOG010001294">
    <property type="protein sequence ID" value="KAJ3539554.1"/>
    <property type="molecule type" value="Genomic_DNA"/>
</dbReference>
<sequence length="154" mass="17049">MASRGAGQIILKITLPCLMFSKIVPAFSTSNISALGPLFLVAIIYEAISMVMAWIVKQFFWVPHRFRYGIIMAGTWSNWADLPTAVVMSITAGPPFNPATDSNIAVAYVSAFIFVFFVSSSPSSMLKCCLRAGVLASPLRHCRYWWQSSRNPTF</sequence>
<dbReference type="Proteomes" id="UP001148662">
    <property type="component" value="Unassembled WGS sequence"/>
</dbReference>
<protein>
    <submittedName>
        <fullName evidence="1">Uncharacterized protein</fullName>
    </submittedName>
</protein>
<gene>
    <name evidence="1" type="ORF">NM688_g6347</name>
</gene>
<keyword evidence="2" id="KW-1185">Reference proteome</keyword>
<evidence type="ECO:0000313" key="2">
    <source>
        <dbReference type="Proteomes" id="UP001148662"/>
    </source>
</evidence>
<accession>A0ACC1SGZ8</accession>